<name>A0A6A6PZF2_9PEZI</name>
<gene>
    <name evidence="1" type="ORF">BDY17DRAFT_97994</name>
</gene>
<organism evidence="1 2">
    <name type="scientific">Neohortaea acidophila</name>
    <dbReference type="NCBI Taxonomy" id="245834"/>
    <lineage>
        <taxon>Eukaryota</taxon>
        <taxon>Fungi</taxon>
        <taxon>Dikarya</taxon>
        <taxon>Ascomycota</taxon>
        <taxon>Pezizomycotina</taxon>
        <taxon>Dothideomycetes</taxon>
        <taxon>Dothideomycetidae</taxon>
        <taxon>Mycosphaerellales</taxon>
        <taxon>Teratosphaeriaceae</taxon>
        <taxon>Neohortaea</taxon>
    </lineage>
</organism>
<dbReference type="RefSeq" id="XP_033591725.1">
    <property type="nucleotide sequence ID" value="XM_033738901.1"/>
</dbReference>
<evidence type="ECO:0000313" key="2">
    <source>
        <dbReference type="Proteomes" id="UP000799767"/>
    </source>
</evidence>
<proteinExistence type="predicted"/>
<protein>
    <submittedName>
        <fullName evidence="1">Uncharacterized protein</fullName>
    </submittedName>
</protein>
<sequence>MAARAPSTTVLCEMMADHECRDDEWADRDLASLRAARHVEVIRALEQNGPDLDLVATNTLSDSWAVYRDCESIKSVVNELVKLAAHTKLCTRTSVSGGLVLNADIEDASGVDHFRMTFATTGALHKIFDEFKDCTIAVVTVGTYAATDADPAVVGDARIILRSLCVQLLRENNLQLDLDFNNDNHIRELWSEGFEILLWLFQQLVESIAMKIGSENSSPHHVTVVVDGIHFLERNENIQKWNRFVGILHGIVTSINRGTDQRSAMLRAGIVFKYILMHPGISKAAPLPDRCIVTYFTDPESPSGSSSTLDDSSDTA</sequence>
<keyword evidence="2" id="KW-1185">Reference proteome</keyword>
<dbReference type="GeneID" id="54479902"/>
<dbReference type="Proteomes" id="UP000799767">
    <property type="component" value="Unassembled WGS sequence"/>
</dbReference>
<dbReference type="AlphaFoldDB" id="A0A6A6PZF2"/>
<reference evidence="1" key="1">
    <citation type="journal article" date="2020" name="Stud. Mycol.">
        <title>101 Dothideomycetes genomes: a test case for predicting lifestyles and emergence of pathogens.</title>
        <authorList>
            <person name="Haridas S."/>
            <person name="Albert R."/>
            <person name="Binder M."/>
            <person name="Bloem J."/>
            <person name="Labutti K."/>
            <person name="Salamov A."/>
            <person name="Andreopoulos B."/>
            <person name="Baker S."/>
            <person name="Barry K."/>
            <person name="Bills G."/>
            <person name="Bluhm B."/>
            <person name="Cannon C."/>
            <person name="Castanera R."/>
            <person name="Culley D."/>
            <person name="Daum C."/>
            <person name="Ezra D."/>
            <person name="Gonzalez J."/>
            <person name="Henrissat B."/>
            <person name="Kuo A."/>
            <person name="Liang C."/>
            <person name="Lipzen A."/>
            <person name="Lutzoni F."/>
            <person name="Magnuson J."/>
            <person name="Mondo S."/>
            <person name="Nolan M."/>
            <person name="Ohm R."/>
            <person name="Pangilinan J."/>
            <person name="Park H.-J."/>
            <person name="Ramirez L."/>
            <person name="Alfaro M."/>
            <person name="Sun H."/>
            <person name="Tritt A."/>
            <person name="Yoshinaga Y."/>
            <person name="Zwiers L.-H."/>
            <person name="Turgeon B."/>
            <person name="Goodwin S."/>
            <person name="Spatafora J."/>
            <person name="Crous P."/>
            <person name="Grigoriev I."/>
        </authorList>
    </citation>
    <scope>NUCLEOTIDE SEQUENCE</scope>
    <source>
        <strain evidence="1">CBS 113389</strain>
    </source>
</reference>
<evidence type="ECO:0000313" key="1">
    <source>
        <dbReference type="EMBL" id="KAF2485156.1"/>
    </source>
</evidence>
<accession>A0A6A6PZF2</accession>
<dbReference type="EMBL" id="MU001633">
    <property type="protein sequence ID" value="KAF2485156.1"/>
    <property type="molecule type" value="Genomic_DNA"/>
</dbReference>